<dbReference type="AlphaFoldDB" id="A0A6A8ABL9"/>
<keyword evidence="2" id="KW-1185">Reference proteome</keyword>
<evidence type="ECO:0000313" key="2">
    <source>
        <dbReference type="Proteomes" id="UP000435138"/>
    </source>
</evidence>
<sequence length="157" mass="17695">MSETYMYKPQAEHLALARMVGIWDVKSSVTGPDARWTETCRSLDGMWYIAEGEGDVPGGTAKTILTVGYDPDKGKYVGTWLGSMMGMLWTYEGEFSADGKTLSLYTTGPDCEIEGKTADYREQIVFQDDDHRLFTSATKQPDGSWKTFQNLDYTRIR</sequence>
<proteinExistence type="predicted"/>
<dbReference type="EMBL" id="WIXI01000048">
    <property type="protein sequence ID" value="MQY48685.1"/>
    <property type="molecule type" value="Genomic_DNA"/>
</dbReference>
<dbReference type="InterPro" id="IPR011473">
    <property type="entry name" value="DUF1579"/>
</dbReference>
<dbReference type="Pfam" id="PF07617">
    <property type="entry name" value="DUF1579"/>
    <property type="match status" value="1"/>
</dbReference>
<accession>A0A6A8ABL9</accession>
<protein>
    <submittedName>
        <fullName evidence="1">DUF1579 domain-containing protein</fullName>
    </submittedName>
</protein>
<gene>
    <name evidence="1" type="ORF">GAO09_21855</name>
</gene>
<comment type="caution">
    <text evidence="1">The sequence shown here is derived from an EMBL/GenBank/DDBJ whole genome shotgun (WGS) entry which is preliminary data.</text>
</comment>
<reference evidence="1 2" key="1">
    <citation type="submission" date="2019-11" db="EMBL/GenBank/DDBJ databases">
        <title>Genome analysis of Rhizobacterium cereale a novel genus and species isolated from maize roots in North Spain.</title>
        <authorList>
            <person name="Menendez E."/>
            <person name="Flores-Felix J.D."/>
            <person name="Ramirez-Bahena M.-H."/>
            <person name="Igual J.M."/>
            <person name="Garcia-Fraile P."/>
            <person name="Peix A."/>
            <person name="Velazquez E."/>
        </authorList>
    </citation>
    <scope>NUCLEOTIDE SEQUENCE [LARGE SCALE GENOMIC DNA]</scope>
    <source>
        <strain evidence="1 2">RZME27</strain>
    </source>
</reference>
<dbReference type="Proteomes" id="UP000435138">
    <property type="component" value="Unassembled WGS sequence"/>
</dbReference>
<name>A0A6A8ABL9_9HYPH</name>
<organism evidence="1 2">
    <name type="scientific">Endobacterium cereale</name>
    <dbReference type="NCBI Taxonomy" id="2663029"/>
    <lineage>
        <taxon>Bacteria</taxon>
        <taxon>Pseudomonadati</taxon>
        <taxon>Pseudomonadota</taxon>
        <taxon>Alphaproteobacteria</taxon>
        <taxon>Hyphomicrobiales</taxon>
        <taxon>Rhizobiaceae</taxon>
        <taxon>Endobacterium</taxon>
    </lineage>
</organism>
<dbReference type="RefSeq" id="WP_153357498.1">
    <property type="nucleotide sequence ID" value="NZ_JAYKOO010000002.1"/>
</dbReference>
<evidence type="ECO:0000313" key="1">
    <source>
        <dbReference type="EMBL" id="MQY48685.1"/>
    </source>
</evidence>